<reference evidence="1 2" key="1">
    <citation type="submission" date="2021-05" db="EMBL/GenBank/DDBJ databases">
        <title>Mycobacterium acidophilum sp. nov., an extremely acid-tolerant member of the genus Mycobacterium.</title>
        <authorList>
            <person name="Xia J."/>
        </authorList>
    </citation>
    <scope>NUCLEOTIDE SEQUENCE [LARGE SCALE GENOMIC DNA]</scope>
    <source>
        <strain evidence="1 2">M1</strain>
    </source>
</reference>
<accession>A0ABS5RH93</accession>
<keyword evidence="2" id="KW-1185">Reference proteome</keyword>
<name>A0ABS5RH93_9MYCO</name>
<gene>
    <name evidence="1" type="ORF">KIH27_08610</name>
</gene>
<protein>
    <submittedName>
        <fullName evidence="1">Uncharacterized protein</fullName>
    </submittedName>
</protein>
<organism evidence="1 2">
    <name type="scientific">Mycolicibacter acidiphilus</name>
    <dbReference type="NCBI Taxonomy" id="2835306"/>
    <lineage>
        <taxon>Bacteria</taxon>
        <taxon>Bacillati</taxon>
        <taxon>Actinomycetota</taxon>
        <taxon>Actinomycetes</taxon>
        <taxon>Mycobacteriales</taxon>
        <taxon>Mycobacteriaceae</taxon>
        <taxon>Mycolicibacter</taxon>
    </lineage>
</organism>
<dbReference type="Proteomes" id="UP001519535">
    <property type="component" value="Unassembled WGS sequence"/>
</dbReference>
<evidence type="ECO:0000313" key="1">
    <source>
        <dbReference type="EMBL" id="MBS9533645.1"/>
    </source>
</evidence>
<sequence length="200" mass="20643">MGSRAVLPIALAAVAVGAAVTGVWVLTGRGVPEAVGPPGFPDLAGYRAVDAASYRSSAGGEAEVVFSTRGGVECRLPEDADRLGGARCSGLLPGLPETADSGLGWTNCPAVGTDWGSSANYFPWYVFHARSEGYLPRAPGAAYHSNPPCRPSFRSPILEDGQRISAAHITCAVGPGNQLSCIDPVLNRGFVLTPAGSWTF</sequence>
<comment type="caution">
    <text evidence="1">The sequence shown here is derived from an EMBL/GenBank/DDBJ whole genome shotgun (WGS) entry which is preliminary data.</text>
</comment>
<proteinExistence type="predicted"/>
<dbReference type="RefSeq" id="WP_214092524.1">
    <property type="nucleotide sequence ID" value="NZ_JAHCLR010000013.1"/>
</dbReference>
<dbReference type="EMBL" id="JAHCLR010000013">
    <property type="protein sequence ID" value="MBS9533645.1"/>
    <property type="molecule type" value="Genomic_DNA"/>
</dbReference>
<evidence type="ECO:0000313" key="2">
    <source>
        <dbReference type="Proteomes" id="UP001519535"/>
    </source>
</evidence>